<reference evidence="2" key="1">
    <citation type="submission" date="2017-07" db="EMBL/GenBank/DDBJ databases">
        <title>Taro Niue Genome Assembly and Annotation.</title>
        <authorList>
            <person name="Atibalentja N."/>
            <person name="Keating K."/>
            <person name="Fields C.J."/>
        </authorList>
    </citation>
    <scope>NUCLEOTIDE SEQUENCE</scope>
    <source>
        <strain evidence="2">Niue_2</strain>
        <tissue evidence="2">Leaf</tissue>
    </source>
</reference>
<sequence length="68" mass="7843">MAEMRSEGTSYRDECRPRSTRFPSKRWQSPRGCRSTVPPPSDRSSLVLSLLVMNSRFLSAQFFICDVK</sequence>
<gene>
    <name evidence="2" type="ORF">Taro_048661</name>
</gene>
<dbReference type="EMBL" id="NMUH01006647">
    <property type="protein sequence ID" value="MQM15711.1"/>
    <property type="molecule type" value="Genomic_DNA"/>
</dbReference>
<accession>A0A843X8S0</accession>
<comment type="caution">
    <text evidence="2">The sequence shown here is derived from an EMBL/GenBank/DDBJ whole genome shotgun (WGS) entry which is preliminary data.</text>
</comment>
<organism evidence="2 3">
    <name type="scientific">Colocasia esculenta</name>
    <name type="common">Wild taro</name>
    <name type="synonym">Arum esculentum</name>
    <dbReference type="NCBI Taxonomy" id="4460"/>
    <lineage>
        <taxon>Eukaryota</taxon>
        <taxon>Viridiplantae</taxon>
        <taxon>Streptophyta</taxon>
        <taxon>Embryophyta</taxon>
        <taxon>Tracheophyta</taxon>
        <taxon>Spermatophyta</taxon>
        <taxon>Magnoliopsida</taxon>
        <taxon>Liliopsida</taxon>
        <taxon>Araceae</taxon>
        <taxon>Aroideae</taxon>
        <taxon>Colocasieae</taxon>
        <taxon>Colocasia</taxon>
    </lineage>
</organism>
<evidence type="ECO:0000313" key="3">
    <source>
        <dbReference type="Proteomes" id="UP000652761"/>
    </source>
</evidence>
<name>A0A843X8S0_COLES</name>
<protein>
    <submittedName>
        <fullName evidence="2">Uncharacterized protein</fullName>
    </submittedName>
</protein>
<proteinExistence type="predicted"/>
<feature type="region of interest" description="Disordered" evidence="1">
    <location>
        <begin position="1"/>
        <end position="42"/>
    </location>
</feature>
<evidence type="ECO:0000256" key="1">
    <source>
        <dbReference type="SAM" id="MobiDB-lite"/>
    </source>
</evidence>
<dbReference type="AlphaFoldDB" id="A0A843X8S0"/>
<feature type="compositionally biased region" description="Basic and acidic residues" evidence="1">
    <location>
        <begin position="1"/>
        <end position="17"/>
    </location>
</feature>
<dbReference type="Proteomes" id="UP000652761">
    <property type="component" value="Unassembled WGS sequence"/>
</dbReference>
<evidence type="ECO:0000313" key="2">
    <source>
        <dbReference type="EMBL" id="MQM15711.1"/>
    </source>
</evidence>
<keyword evidence="3" id="KW-1185">Reference proteome</keyword>